<feature type="transmembrane region" description="Helical" evidence="5">
    <location>
        <begin position="37"/>
        <end position="57"/>
    </location>
</feature>
<name>A0ABS6C8B1_9ACTN</name>
<evidence type="ECO:0000313" key="7">
    <source>
        <dbReference type="Proteomes" id="UP000720508"/>
    </source>
</evidence>
<dbReference type="RefSeq" id="WP_216339954.1">
    <property type="nucleotide sequence ID" value="NZ_JAHLEM010000025.1"/>
</dbReference>
<keyword evidence="4 5" id="KW-0472">Membrane</keyword>
<reference evidence="6 7" key="1">
    <citation type="submission" date="2021-06" db="EMBL/GenBank/DDBJ databases">
        <authorList>
            <person name="Pan X."/>
        </authorList>
    </citation>
    <scope>NUCLEOTIDE SEQUENCE [LARGE SCALE GENOMIC DNA]</scope>
    <source>
        <strain evidence="6 7">4503</strain>
    </source>
</reference>
<accession>A0ABS6C8B1</accession>
<evidence type="ECO:0000256" key="5">
    <source>
        <dbReference type="SAM" id="Phobius"/>
    </source>
</evidence>
<feature type="transmembrane region" description="Helical" evidence="5">
    <location>
        <begin position="69"/>
        <end position="88"/>
    </location>
</feature>
<dbReference type="PANTHER" id="PTHR42770">
    <property type="entry name" value="AMINO ACID TRANSPORTER-RELATED"/>
    <property type="match status" value="1"/>
</dbReference>
<dbReference type="PANTHER" id="PTHR42770:SF7">
    <property type="entry name" value="MEMBRANE PROTEIN"/>
    <property type="match status" value="1"/>
</dbReference>
<comment type="caution">
    <text evidence="6">The sequence shown here is derived from an EMBL/GenBank/DDBJ whole genome shotgun (WGS) entry which is preliminary data.</text>
</comment>
<comment type="subcellular location">
    <subcellularLocation>
        <location evidence="1">Membrane</location>
        <topology evidence="1">Multi-pass membrane protein</topology>
    </subcellularLocation>
</comment>
<keyword evidence="2 5" id="KW-0812">Transmembrane</keyword>
<dbReference type="InterPro" id="IPR050367">
    <property type="entry name" value="APC_superfamily"/>
</dbReference>
<feature type="transmembrane region" description="Helical" evidence="5">
    <location>
        <begin position="142"/>
        <end position="160"/>
    </location>
</feature>
<evidence type="ECO:0000256" key="3">
    <source>
        <dbReference type="ARBA" id="ARBA00022989"/>
    </source>
</evidence>
<proteinExistence type="predicted"/>
<dbReference type="Proteomes" id="UP000720508">
    <property type="component" value="Unassembled WGS sequence"/>
</dbReference>
<evidence type="ECO:0000313" key="6">
    <source>
        <dbReference type="EMBL" id="MBU3863141.1"/>
    </source>
</evidence>
<sequence>MATAATAGRIMQTLARDGVGPSWLGKIHERTGGPRRAMWAVVGVAFLMNVVCSVTGWPDMGTGNGANDAYFLFAIAGSFCLMVTYLVVEVATLHFVGSSRFDHIHGGRGRVLGVVLPTLGAAVILVVLWFNVRDADSPASAAMLGVYWCAVGVLVGLLVGKTDRTVDGGLAEEIGEARVGESR</sequence>
<keyword evidence="3 5" id="KW-1133">Transmembrane helix</keyword>
<feature type="transmembrane region" description="Helical" evidence="5">
    <location>
        <begin position="109"/>
        <end position="130"/>
    </location>
</feature>
<gene>
    <name evidence="6" type="ORF">KN815_03205</name>
</gene>
<evidence type="ECO:0000256" key="4">
    <source>
        <dbReference type="ARBA" id="ARBA00023136"/>
    </source>
</evidence>
<protein>
    <submittedName>
        <fullName evidence="6">Amino acid permease</fullName>
    </submittedName>
</protein>
<evidence type="ECO:0000256" key="2">
    <source>
        <dbReference type="ARBA" id="ARBA00022692"/>
    </source>
</evidence>
<organism evidence="6 7">
    <name type="scientific">Streptomyces niphimycinicus</name>
    <dbReference type="NCBI Taxonomy" id="2842201"/>
    <lineage>
        <taxon>Bacteria</taxon>
        <taxon>Bacillati</taxon>
        <taxon>Actinomycetota</taxon>
        <taxon>Actinomycetes</taxon>
        <taxon>Kitasatosporales</taxon>
        <taxon>Streptomycetaceae</taxon>
        <taxon>Streptomyces</taxon>
    </lineage>
</organism>
<dbReference type="EMBL" id="JAHLEM010000025">
    <property type="protein sequence ID" value="MBU3863141.1"/>
    <property type="molecule type" value="Genomic_DNA"/>
</dbReference>
<evidence type="ECO:0000256" key="1">
    <source>
        <dbReference type="ARBA" id="ARBA00004141"/>
    </source>
</evidence>
<keyword evidence="7" id="KW-1185">Reference proteome</keyword>